<feature type="domain" description="SprT-like" evidence="1">
    <location>
        <begin position="7"/>
        <end position="154"/>
    </location>
</feature>
<evidence type="ECO:0000313" key="2">
    <source>
        <dbReference type="EMBL" id="MDV7715249.1"/>
    </source>
</evidence>
<reference evidence="2" key="2">
    <citation type="submission" date="2019-10" db="EMBL/GenBank/DDBJ databases">
        <title>Malate fermentation in French cider.</title>
        <authorList>
            <person name="Cousin F.J."/>
            <person name="Medina Fernandez S."/>
            <person name="Misery B."/>
            <person name="Laplace J.-M."/>
            <person name="Cretenet M."/>
        </authorList>
    </citation>
    <scope>NUCLEOTIDE SEQUENCE</scope>
    <source>
        <strain evidence="2">UCMA15129</strain>
    </source>
</reference>
<dbReference type="Proteomes" id="UP001281024">
    <property type="component" value="Unassembled WGS sequence"/>
</dbReference>
<dbReference type="EMBL" id="WERV01000004">
    <property type="protein sequence ID" value="MDV7715249.1"/>
    <property type="molecule type" value="Genomic_DNA"/>
</dbReference>
<organism evidence="3 4">
    <name type="scientific">Oenococcus oeni</name>
    <name type="common">Leuconostoc oenos</name>
    <dbReference type="NCBI Taxonomy" id="1247"/>
    <lineage>
        <taxon>Bacteria</taxon>
        <taxon>Bacillati</taxon>
        <taxon>Bacillota</taxon>
        <taxon>Bacilli</taxon>
        <taxon>Lactobacillales</taxon>
        <taxon>Lactobacillaceae</taxon>
        <taxon>Oenococcus</taxon>
    </lineage>
</organism>
<evidence type="ECO:0000313" key="4">
    <source>
        <dbReference type="Proteomes" id="UP000181728"/>
    </source>
</evidence>
<sequence length="160" mass="18706">MTAISNGQLKALVERLSTTYFHLSFGHAVKFNNHLRSTGGRVVFPKSGRQILESKIYMEINPKLDDKDLPGIVKHELAHYYIYLHKGLHRENDRDFQALLKKLGAPRYSPLHTRQKSFYLYECNGPQCHKYLRNRRINLRKMRCSIDGATLKLVSERHLK</sequence>
<dbReference type="SMART" id="SM00731">
    <property type="entry name" value="SprT"/>
    <property type="match status" value="1"/>
</dbReference>
<dbReference type="AlphaFoldDB" id="A0A3S7H8I4"/>
<dbReference type="EMBL" id="MLOK01000046">
    <property type="protein sequence ID" value="OIM20974.1"/>
    <property type="molecule type" value="Genomic_DNA"/>
</dbReference>
<dbReference type="OMA" id="LVHYHLH"/>
<gene>
    <name evidence="3" type="ORF">ATX59_06675</name>
    <name evidence="2" type="ORF">GA838_05690</name>
</gene>
<protein>
    <submittedName>
        <fullName evidence="3">SprT family protein</fullName>
    </submittedName>
</protein>
<dbReference type="GO" id="GO:0006950">
    <property type="term" value="P:response to stress"/>
    <property type="evidence" value="ECO:0007669"/>
    <property type="project" value="UniProtKB-ARBA"/>
</dbReference>
<comment type="caution">
    <text evidence="3">The sequence shown here is derived from an EMBL/GenBank/DDBJ whole genome shotgun (WGS) entry which is preliminary data.</text>
</comment>
<evidence type="ECO:0000313" key="3">
    <source>
        <dbReference type="EMBL" id="OIM20974.1"/>
    </source>
</evidence>
<dbReference type="RefSeq" id="WP_002819267.1">
    <property type="nucleotide sequence ID" value="NZ_CP014324.1"/>
</dbReference>
<evidence type="ECO:0000259" key="1">
    <source>
        <dbReference type="SMART" id="SM00731"/>
    </source>
</evidence>
<dbReference type="Proteomes" id="UP000181728">
    <property type="component" value="Unassembled WGS sequence"/>
</dbReference>
<name>A0A3S7H8I4_OENOE</name>
<dbReference type="GeneID" id="75065487"/>
<proteinExistence type="predicted"/>
<dbReference type="Pfam" id="PF10263">
    <property type="entry name" value="SprT-like"/>
    <property type="match status" value="1"/>
</dbReference>
<reference evidence="3 4" key="1">
    <citation type="journal article" date="2016" name="BMC Genomics">
        <title>Consensus pan-genome assembly of the specialised wine bacterium Oenococcus oeni.</title>
        <authorList>
            <person name="Sternes P.R."/>
            <person name="Borneman A.R."/>
        </authorList>
    </citation>
    <scope>NUCLEOTIDE SEQUENCE [LARGE SCALE GENOMIC DNA]</scope>
    <source>
        <strain evidence="3 4">AWRIB661</strain>
    </source>
</reference>
<dbReference type="InterPro" id="IPR006640">
    <property type="entry name" value="SprT-like_domain"/>
</dbReference>
<dbReference type="NCBIfam" id="NF003339">
    <property type="entry name" value="PRK04351.1"/>
    <property type="match status" value="1"/>
</dbReference>
<accession>A0A3S7H8I4</accession>